<dbReference type="Gene3D" id="3.30.450.40">
    <property type="match status" value="1"/>
</dbReference>
<proteinExistence type="predicted"/>
<keyword evidence="5" id="KW-0547">Nucleotide-binding</keyword>
<evidence type="ECO:0000256" key="14">
    <source>
        <dbReference type="ARBA" id="ARBA00075117"/>
    </source>
</evidence>
<dbReference type="InterPro" id="IPR036457">
    <property type="entry name" value="PPM-type-like_dom_sf"/>
</dbReference>
<keyword evidence="3" id="KW-0808">Transferase</keyword>
<evidence type="ECO:0000256" key="1">
    <source>
        <dbReference type="ARBA" id="ARBA00013081"/>
    </source>
</evidence>
<dbReference type="Proteomes" id="UP000646523">
    <property type="component" value="Unassembled WGS sequence"/>
</dbReference>
<dbReference type="InterPro" id="IPR029016">
    <property type="entry name" value="GAF-like_dom_sf"/>
</dbReference>
<comment type="caution">
    <text evidence="18">The sequence shown here is derived from an EMBL/GenBank/DDBJ whole genome shotgun (WGS) entry which is preliminary data.</text>
</comment>
<dbReference type="FunFam" id="3.30.450.40:FF:000035">
    <property type="entry name" value="PAS sensor protein"/>
    <property type="match status" value="1"/>
</dbReference>
<keyword evidence="9" id="KW-0460">Magnesium</keyword>
<dbReference type="GO" id="GO:0046872">
    <property type="term" value="F:metal ion binding"/>
    <property type="evidence" value="ECO:0007669"/>
    <property type="project" value="UniProtKB-KW"/>
</dbReference>
<keyword evidence="7" id="KW-0378">Hydrolase</keyword>
<keyword evidence="6" id="KW-0418">Kinase</keyword>
<evidence type="ECO:0000256" key="13">
    <source>
        <dbReference type="ARBA" id="ARBA00056274"/>
    </source>
</evidence>
<evidence type="ECO:0000259" key="16">
    <source>
        <dbReference type="SMART" id="SM00065"/>
    </source>
</evidence>
<dbReference type="GO" id="GO:0005524">
    <property type="term" value="F:ATP binding"/>
    <property type="evidence" value="ECO:0007669"/>
    <property type="project" value="UniProtKB-KW"/>
</dbReference>
<evidence type="ECO:0000256" key="6">
    <source>
        <dbReference type="ARBA" id="ARBA00022777"/>
    </source>
</evidence>
<dbReference type="AlphaFoldDB" id="A0A917Z8B7"/>
<gene>
    <name evidence="18" type="ORF">GCM10012289_52090</name>
</gene>
<dbReference type="PANTHER" id="PTHR43156">
    <property type="entry name" value="STAGE II SPORULATION PROTEIN E-RELATED"/>
    <property type="match status" value="1"/>
</dbReference>
<evidence type="ECO:0000256" key="3">
    <source>
        <dbReference type="ARBA" id="ARBA00022679"/>
    </source>
</evidence>
<protein>
    <recommendedName>
        <fullName evidence="1">protein-serine/threonine phosphatase</fullName>
        <ecNumber evidence="1">3.1.3.16</ecNumber>
    </recommendedName>
    <alternativeName>
        <fullName evidence="15">Protein-serine/threonine phosphatase</fullName>
    </alternativeName>
    <alternativeName>
        <fullName evidence="14">Serine/threonine-protein kinase</fullName>
    </alternativeName>
</protein>
<dbReference type="EMBL" id="BMNH01000018">
    <property type="protein sequence ID" value="GGO75911.1"/>
    <property type="molecule type" value="Genomic_DNA"/>
</dbReference>
<evidence type="ECO:0000256" key="2">
    <source>
        <dbReference type="ARBA" id="ARBA00022553"/>
    </source>
</evidence>
<dbReference type="Pfam" id="PF07228">
    <property type="entry name" value="SpoIIE"/>
    <property type="match status" value="1"/>
</dbReference>
<dbReference type="GO" id="GO:0004722">
    <property type="term" value="F:protein serine/threonine phosphatase activity"/>
    <property type="evidence" value="ECO:0007669"/>
    <property type="project" value="UniProtKB-EC"/>
</dbReference>
<dbReference type="InterPro" id="IPR001932">
    <property type="entry name" value="PPM-type_phosphatase-like_dom"/>
</dbReference>
<dbReference type="FunFam" id="3.60.40.10:FF:000005">
    <property type="entry name" value="Serine/threonine protein phosphatase"/>
    <property type="match status" value="1"/>
</dbReference>
<feature type="domain" description="GAF" evidence="16">
    <location>
        <begin position="33"/>
        <end position="217"/>
    </location>
</feature>
<evidence type="ECO:0000313" key="19">
    <source>
        <dbReference type="Proteomes" id="UP000646523"/>
    </source>
</evidence>
<sequence>MNPGFLIKDPRSRIELRLSAAASSQERLAFLNDASTRIGSTLDLAHTCREVLDVAVPRFADTGGIMVQERLITEGEFPVRPKDGSALVRRVATAVAVDNPWDWNTAFPVGEVAVYPPLLPQGQAMATAKTVLVPRLEQAVGDENAEAFGRPIIARLLPGCSFLVTPLVARGNVLGFFVLVRRESSEPFQDGDIALAEELAARTAICIDNARLYGRERRTALTLQSALLPTLLQESPGLEIGYRYLPAGDLAHVGGDWFDVIRLSDERTALVVGDVMGHGIRAAATMGQLRTATQTLASLDLDPGELLFRLNRVAQQLDADQLATCVYATYDRATGALAIASAGHVPPVLVRPNGLAEIVPVVPGPPLGVGGERLEICEATMPAGGMLALYTDGLVETRDRSISDGIADLCSLLTGPPREIERICDLIVKAQRPADKRDDIALLLAKAMPVERTTPLC</sequence>
<keyword evidence="4" id="KW-0479">Metal-binding</keyword>
<evidence type="ECO:0000256" key="5">
    <source>
        <dbReference type="ARBA" id="ARBA00022741"/>
    </source>
</evidence>
<evidence type="ECO:0000256" key="9">
    <source>
        <dbReference type="ARBA" id="ARBA00022842"/>
    </source>
</evidence>
<evidence type="ECO:0000256" key="4">
    <source>
        <dbReference type="ARBA" id="ARBA00022723"/>
    </source>
</evidence>
<evidence type="ECO:0000256" key="15">
    <source>
        <dbReference type="ARBA" id="ARBA00081350"/>
    </source>
</evidence>
<comment type="catalytic activity">
    <reaction evidence="12">
        <text>O-phospho-L-seryl-[protein] + H2O = L-seryl-[protein] + phosphate</text>
        <dbReference type="Rhea" id="RHEA:20629"/>
        <dbReference type="Rhea" id="RHEA-COMP:9863"/>
        <dbReference type="Rhea" id="RHEA-COMP:11604"/>
        <dbReference type="ChEBI" id="CHEBI:15377"/>
        <dbReference type="ChEBI" id="CHEBI:29999"/>
        <dbReference type="ChEBI" id="CHEBI:43474"/>
        <dbReference type="ChEBI" id="CHEBI:83421"/>
        <dbReference type="EC" id="3.1.3.16"/>
    </reaction>
</comment>
<organism evidence="18 19">
    <name type="scientific">Nonomuraea cavernae</name>
    <dbReference type="NCBI Taxonomy" id="2045107"/>
    <lineage>
        <taxon>Bacteria</taxon>
        <taxon>Bacillati</taxon>
        <taxon>Actinomycetota</taxon>
        <taxon>Actinomycetes</taxon>
        <taxon>Streptosporangiales</taxon>
        <taxon>Streptosporangiaceae</taxon>
        <taxon>Nonomuraea</taxon>
    </lineage>
</organism>
<reference evidence="18" key="1">
    <citation type="journal article" date="2014" name="Int. J. Syst. Evol. Microbiol.">
        <title>Complete genome sequence of Corynebacterium casei LMG S-19264T (=DSM 44701T), isolated from a smear-ripened cheese.</title>
        <authorList>
            <consortium name="US DOE Joint Genome Institute (JGI-PGF)"/>
            <person name="Walter F."/>
            <person name="Albersmeier A."/>
            <person name="Kalinowski J."/>
            <person name="Ruckert C."/>
        </authorList>
    </citation>
    <scope>NUCLEOTIDE SEQUENCE</scope>
    <source>
        <strain evidence="18">CGMCC 4.7368</strain>
    </source>
</reference>
<dbReference type="SMART" id="SM00065">
    <property type="entry name" value="GAF"/>
    <property type="match status" value="1"/>
</dbReference>
<dbReference type="InterPro" id="IPR003018">
    <property type="entry name" value="GAF"/>
</dbReference>
<evidence type="ECO:0000313" key="18">
    <source>
        <dbReference type="EMBL" id="GGO75911.1"/>
    </source>
</evidence>
<accession>A0A917Z8B7</accession>
<evidence type="ECO:0000256" key="7">
    <source>
        <dbReference type="ARBA" id="ARBA00022801"/>
    </source>
</evidence>
<dbReference type="SUPFAM" id="SSF81606">
    <property type="entry name" value="PP2C-like"/>
    <property type="match status" value="1"/>
</dbReference>
<feature type="domain" description="PPM-type phosphatase" evidence="17">
    <location>
        <begin position="235"/>
        <end position="447"/>
    </location>
</feature>
<dbReference type="GO" id="GO:0016301">
    <property type="term" value="F:kinase activity"/>
    <property type="evidence" value="ECO:0007669"/>
    <property type="project" value="UniProtKB-KW"/>
</dbReference>
<keyword evidence="10" id="KW-0904">Protein phosphatase</keyword>
<name>A0A917Z8B7_9ACTN</name>
<comment type="function">
    <text evidence="13">Primarily acts as an independent SigF regulator that is sensitive to the osmosensory signal, mediating the cross talk of PknD with the SigF regulon. Possesses both phosphatase and kinase activities. The kinase domain functions as a classic anti-sigma factor-like kinase to phosphorylate the anti-anti-sigma factor domain at the canonical regulatory site, and the phosphatase domain antagonizes this activity.</text>
</comment>
<evidence type="ECO:0000256" key="11">
    <source>
        <dbReference type="ARBA" id="ARBA00023211"/>
    </source>
</evidence>
<keyword evidence="8" id="KW-0067">ATP-binding</keyword>
<dbReference type="SMART" id="SM00331">
    <property type="entry name" value="PP2C_SIG"/>
    <property type="match status" value="1"/>
</dbReference>
<evidence type="ECO:0000256" key="8">
    <source>
        <dbReference type="ARBA" id="ARBA00022840"/>
    </source>
</evidence>
<dbReference type="Pfam" id="PF01590">
    <property type="entry name" value="GAF"/>
    <property type="match status" value="1"/>
</dbReference>
<evidence type="ECO:0000256" key="10">
    <source>
        <dbReference type="ARBA" id="ARBA00022912"/>
    </source>
</evidence>
<keyword evidence="11" id="KW-0464">Manganese</keyword>
<dbReference type="SUPFAM" id="SSF55781">
    <property type="entry name" value="GAF domain-like"/>
    <property type="match status" value="1"/>
</dbReference>
<reference evidence="18" key="2">
    <citation type="submission" date="2020-09" db="EMBL/GenBank/DDBJ databases">
        <authorList>
            <person name="Sun Q."/>
            <person name="Zhou Y."/>
        </authorList>
    </citation>
    <scope>NUCLEOTIDE SEQUENCE</scope>
    <source>
        <strain evidence="18">CGMCC 4.7368</strain>
    </source>
</reference>
<dbReference type="PANTHER" id="PTHR43156:SF2">
    <property type="entry name" value="STAGE II SPORULATION PROTEIN E"/>
    <property type="match status" value="1"/>
</dbReference>
<keyword evidence="19" id="KW-1185">Reference proteome</keyword>
<keyword evidence="2" id="KW-0597">Phosphoprotein</keyword>
<dbReference type="Gene3D" id="3.60.40.10">
    <property type="entry name" value="PPM-type phosphatase domain"/>
    <property type="match status" value="1"/>
</dbReference>
<dbReference type="InterPro" id="IPR052016">
    <property type="entry name" value="Bact_Sigma-Reg"/>
</dbReference>
<dbReference type="EC" id="3.1.3.16" evidence="1"/>
<evidence type="ECO:0000259" key="17">
    <source>
        <dbReference type="SMART" id="SM00331"/>
    </source>
</evidence>
<evidence type="ECO:0000256" key="12">
    <source>
        <dbReference type="ARBA" id="ARBA00047761"/>
    </source>
</evidence>